<keyword evidence="1" id="KW-1185">Reference proteome</keyword>
<dbReference type="AlphaFoldDB" id="A0A915HSS9"/>
<protein>
    <submittedName>
        <fullName evidence="2">Regulatory protein zeste</fullName>
    </submittedName>
</protein>
<evidence type="ECO:0000313" key="2">
    <source>
        <dbReference type="WBParaSite" id="nRc.2.0.1.t04460-RA"/>
    </source>
</evidence>
<proteinExistence type="predicted"/>
<organism evidence="1 2">
    <name type="scientific">Romanomermis culicivorax</name>
    <name type="common">Nematode worm</name>
    <dbReference type="NCBI Taxonomy" id="13658"/>
    <lineage>
        <taxon>Eukaryota</taxon>
        <taxon>Metazoa</taxon>
        <taxon>Ecdysozoa</taxon>
        <taxon>Nematoda</taxon>
        <taxon>Enoplea</taxon>
        <taxon>Dorylaimia</taxon>
        <taxon>Mermithida</taxon>
        <taxon>Mermithoidea</taxon>
        <taxon>Mermithidae</taxon>
        <taxon>Romanomermis</taxon>
    </lineage>
</organism>
<sequence length="117" mass="13680">MCITLKIKKQTTSSTKAKNAFWDLVEFAFRYNPNVKNRSRQQFADKWKNLKQITTIANTMKHQEYKYTPLGKEVCNDSLSVCCSLNIIKSVYLVFDVNVRLYIFIFDIVISQLSKVI</sequence>
<dbReference type="Proteomes" id="UP000887565">
    <property type="component" value="Unplaced"/>
</dbReference>
<dbReference type="WBParaSite" id="nRc.2.0.1.t04460-RA">
    <property type="protein sequence ID" value="nRc.2.0.1.t04460-RA"/>
    <property type="gene ID" value="nRc.2.0.1.g04460"/>
</dbReference>
<name>A0A915HSS9_ROMCU</name>
<reference evidence="2" key="1">
    <citation type="submission" date="2022-11" db="UniProtKB">
        <authorList>
            <consortium name="WormBaseParasite"/>
        </authorList>
    </citation>
    <scope>IDENTIFICATION</scope>
</reference>
<evidence type="ECO:0000313" key="1">
    <source>
        <dbReference type="Proteomes" id="UP000887565"/>
    </source>
</evidence>
<accession>A0A915HSS9</accession>